<name>A0ABT1D632_9PROT</name>
<dbReference type="Proteomes" id="UP001523392">
    <property type="component" value="Unassembled WGS sequence"/>
</dbReference>
<evidence type="ECO:0000256" key="2">
    <source>
        <dbReference type="SAM" id="Phobius"/>
    </source>
</evidence>
<sequence length="268" mass="27353">MATQDELGLDIASPRWLRLAIGLAALVAAFALGMAVLSLLDVYDGRSPAKWPRQVTGGPRLGSAPGTSSDIREPASRDLTPEGEALARILAQRAIAEAQQAAELTALLRSVSEARLAASLAPAPSRDPVIHRPDAEAIPDNAAAGDMGLGTRPTALAEVPPLKAAPAEGPSFEILPLAALPTGAPLAALPPLLPLPSGAPPKPAKRPRQLAALVGKASLESRTPAPVALAAGPRVDSRCGPLLARLQLGEGPTDADRALLHSACATRP</sequence>
<feature type="region of interest" description="Disordered" evidence="1">
    <location>
        <begin position="51"/>
        <end position="78"/>
    </location>
</feature>
<accession>A0ABT1D632</accession>
<keyword evidence="2" id="KW-0472">Membrane</keyword>
<organism evidence="3 4">
    <name type="scientific">Siccirubricoccus soli</name>
    <dbReference type="NCBI Taxonomy" id="2899147"/>
    <lineage>
        <taxon>Bacteria</taxon>
        <taxon>Pseudomonadati</taxon>
        <taxon>Pseudomonadota</taxon>
        <taxon>Alphaproteobacteria</taxon>
        <taxon>Acetobacterales</taxon>
        <taxon>Roseomonadaceae</taxon>
        <taxon>Siccirubricoccus</taxon>
    </lineage>
</organism>
<keyword evidence="4" id="KW-1185">Reference proteome</keyword>
<gene>
    <name evidence="3" type="ORF">JYK14_09805</name>
</gene>
<dbReference type="EMBL" id="JAFIRR010000059">
    <property type="protein sequence ID" value="MCO6416460.1"/>
    <property type="molecule type" value="Genomic_DNA"/>
</dbReference>
<feature type="transmembrane region" description="Helical" evidence="2">
    <location>
        <begin position="20"/>
        <end position="43"/>
    </location>
</feature>
<evidence type="ECO:0000313" key="4">
    <source>
        <dbReference type="Proteomes" id="UP001523392"/>
    </source>
</evidence>
<protein>
    <submittedName>
        <fullName evidence="3">Uncharacterized protein</fullName>
    </submittedName>
</protein>
<proteinExistence type="predicted"/>
<dbReference type="RefSeq" id="WP_252953070.1">
    <property type="nucleotide sequence ID" value="NZ_JAFIRR010000059.1"/>
</dbReference>
<keyword evidence="2" id="KW-0812">Transmembrane</keyword>
<reference evidence="3 4" key="1">
    <citation type="submission" date="2021-12" db="EMBL/GenBank/DDBJ databases">
        <title>Siccirubricoccus leaddurans sp. nov., a high concentration Zn2+ tolerance bacterium.</title>
        <authorList>
            <person name="Cao Y."/>
        </authorList>
    </citation>
    <scope>NUCLEOTIDE SEQUENCE [LARGE SCALE GENOMIC DNA]</scope>
    <source>
        <strain evidence="3 4">KC 17139</strain>
    </source>
</reference>
<keyword evidence="2" id="KW-1133">Transmembrane helix</keyword>
<comment type="caution">
    <text evidence="3">The sequence shown here is derived from an EMBL/GenBank/DDBJ whole genome shotgun (WGS) entry which is preliminary data.</text>
</comment>
<evidence type="ECO:0000256" key="1">
    <source>
        <dbReference type="SAM" id="MobiDB-lite"/>
    </source>
</evidence>
<evidence type="ECO:0000313" key="3">
    <source>
        <dbReference type="EMBL" id="MCO6416460.1"/>
    </source>
</evidence>